<keyword evidence="1" id="KW-1133">Transmembrane helix</keyword>
<evidence type="ECO:0000313" key="3">
    <source>
        <dbReference type="Proteomes" id="UP000031599"/>
    </source>
</evidence>
<feature type="transmembrane region" description="Helical" evidence="1">
    <location>
        <begin position="222"/>
        <end position="240"/>
    </location>
</feature>
<feature type="transmembrane region" description="Helical" evidence="1">
    <location>
        <begin position="191"/>
        <end position="210"/>
    </location>
</feature>
<comment type="caution">
    <text evidence="2">The sequence shown here is derived from an EMBL/GenBank/DDBJ whole genome shotgun (WGS) entry which is preliminary data.</text>
</comment>
<dbReference type="EMBL" id="JMCC02000115">
    <property type="protein sequence ID" value="KIG12878.1"/>
    <property type="molecule type" value="Genomic_DNA"/>
</dbReference>
<proteinExistence type="predicted"/>
<keyword evidence="1" id="KW-0812">Transmembrane</keyword>
<gene>
    <name evidence="2" type="ORF">DB30_00945</name>
</gene>
<feature type="transmembrane region" description="Helical" evidence="1">
    <location>
        <begin position="92"/>
        <end position="112"/>
    </location>
</feature>
<accession>A0A0C1ZPD9</accession>
<dbReference type="RefSeq" id="WP_052556854.1">
    <property type="nucleotide sequence ID" value="NZ_JMCC02000115.1"/>
</dbReference>
<name>A0A0C1ZPD9_9BACT</name>
<dbReference type="InterPro" id="IPR022134">
    <property type="entry name" value="DUF3667"/>
</dbReference>
<dbReference type="Pfam" id="PF12412">
    <property type="entry name" value="DUF3667"/>
    <property type="match status" value="1"/>
</dbReference>
<protein>
    <recommendedName>
        <fullName evidence="4">DUF3667 domain-containing protein</fullName>
    </recommendedName>
</protein>
<organism evidence="2 3">
    <name type="scientific">Enhygromyxa salina</name>
    <dbReference type="NCBI Taxonomy" id="215803"/>
    <lineage>
        <taxon>Bacteria</taxon>
        <taxon>Pseudomonadati</taxon>
        <taxon>Myxococcota</taxon>
        <taxon>Polyangia</taxon>
        <taxon>Nannocystales</taxon>
        <taxon>Nannocystaceae</taxon>
        <taxon>Enhygromyxa</taxon>
    </lineage>
</organism>
<feature type="transmembrane region" description="Helical" evidence="1">
    <location>
        <begin position="162"/>
        <end position="179"/>
    </location>
</feature>
<evidence type="ECO:0000256" key="1">
    <source>
        <dbReference type="SAM" id="Phobius"/>
    </source>
</evidence>
<evidence type="ECO:0008006" key="4">
    <source>
        <dbReference type="Google" id="ProtNLM"/>
    </source>
</evidence>
<dbReference type="AlphaFoldDB" id="A0A0C1ZPD9"/>
<keyword evidence="1" id="KW-0472">Membrane</keyword>
<dbReference type="Proteomes" id="UP000031599">
    <property type="component" value="Unassembled WGS sequence"/>
</dbReference>
<reference evidence="2 3" key="1">
    <citation type="submission" date="2014-12" db="EMBL/GenBank/DDBJ databases">
        <title>Genome assembly of Enhygromyxa salina DSM 15201.</title>
        <authorList>
            <person name="Sharma G."/>
            <person name="Subramanian S."/>
        </authorList>
    </citation>
    <scope>NUCLEOTIDE SEQUENCE [LARGE SCALE GENOMIC DNA]</scope>
    <source>
        <strain evidence="2 3">DSM 15201</strain>
    </source>
</reference>
<evidence type="ECO:0000313" key="2">
    <source>
        <dbReference type="EMBL" id="KIG12878.1"/>
    </source>
</evidence>
<sequence>MSEGEREGEADATARCRSCNAPLYGRFCSACGESHAHDRLDLALLAEDALEGLINLDTRALRTIGDLTVTPGNVCRDYIEGRRIHYINPFKYALATFAFAYLCSQLLLYLHGQPADAYVARWTAFQMRWGQALNFVAMPLVAALMLPLFMHATRKLRWIEHYVIILFGFGHVALLTGLLKPLLGELGVGGQLLTGVLPVAYLSWMVVGVCETRWWTTIPRVLLVYVTTQLITTGLVWLVAPSLFAN</sequence>
<feature type="transmembrane region" description="Helical" evidence="1">
    <location>
        <begin position="132"/>
        <end position="150"/>
    </location>
</feature>